<keyword evidence="1 4" id="KW-0238">DNA-binding</keyword>
<accession>A0ABV0SSM0</accession>
<evidence type="ECO:0000256" key="6">
    <source>
        <dbReference type="SAM" id="MobiDB-lite"/>
    </source>
</evidence>
<feature type="DNA-binding region" description="Homeobox" evidence="4">
    <location>
        <begin position="225"/>
        <end position="284"/>
    </location>
</feature>
<dbReference type="InterPro" id="IPR001356">
    <property type="entry name" value="HD"/>
</dbReference>
<proteinExistence type="predicted"/>
<protein>
    <recommendedName>
        <fullName evidence="7">Homeobox domain-containing protein</fullName>
    </recommendedName>
</protein>
<dbReference type="PROSITE" id="PS50071">
    <property type="entry name" value="HOMEOBOX_2"/>
    <property type="match status" value="1"/>
</dbReference>
<sequence>MAEWKTPVSYNYIPPYHGYSSSLVYQPVPEQNLGNLSGWGDNGATDQSNHNGGATQCLGTTETTGTAVAVTEEESPPRTPETNPVTGNCYQGAGFLSLFGDSQTSHPDLAGPSQKAHGADWSGAKPRSDSFSDTETRTSPDSWSSVSSREGSLPQVDPATWVEKGVNEELVIRSPGCKEDVSSSLLGNSKNPMMQGNQASNSQITSQVPLPAPKKLGTNNAANPKTKVRTVFSERQMNALAQRFDVQRYLTPAQMKNMADVTGLTYKQVKTWFQNRRMKYRRYQKDDSWLSERYAVQKDSSVHGPVLSNMASHAPPYQGDGRPQFREPYNQHMMGTAFQKTPQQVAYYLAAVGGPSGSAGYQPWSTNALQATVPNQQHVAGWSVPQGGGPFDYNPNAFNSNNYVHAASFEARGKENTPVGHDGNQ</sequence>
<dbReference type="SMART" id="SM00389">
    <property type="entry name" value="HOX"/>
    <property type="match status" value="1"/>
</dbReference>
<evidence type="ECO:0000313" key="8">
    <source>
        <dbReference type="EMBL" id="MEQ2222688.1"/>
    </source>
</evidence>
<evidence type="ECO:0000256" key="4">
    <source>
        <dbReference type="PROSITE-ProRule" id="PRU00108"/>
    </source>
</evidence>
<keyword evidence="9" id="KW-1185">Reference proteome</keyword>
<feature type="compositionally biased region" description="Polar residues" evidence="6">
    <location>
        <begin position="139"/>
        <end position="150"/>
    </location>
</feature>
<dbReference type="EMBL" id="JAHRIQ010004045">
    <property type="protein sequence ID" value="MEQ2222688.1"/>
    <property type="molecule type" value="Genomic_DNA"/>
</dbReference>
<dbReference type="PANTHER" id="PTHR24327:SF88">
    <property type="entry name" value="NANOG"/>
    <property type="match status" value="1"/>
</dbReference>
<evidence type="ECO:0000256" key="3">
    <source>
        <dbReference type="ARBA" id="ARBA00023242"/>
    </source>
</evidence>
<feature type="domain" description="Homeobox" evidence="7">
    <location>
        <begin position="223"/>
        <end position="283"/>
    </location>
</feature>
<evidence type="ECO:0000313" key="9">
    <source>
        <dbReference type="Proteomes" id="UP001482620"/>
    </source>
</evidence>
<dbReference type="InterPro" id="IPR017970">
    <property type="entry name" value="Homeobox_CS"/>
</dbReference>
<feature type="region of interest" description="Disordered" evidence="6">
    <location>
        <begin position="100"/>
        <end position="158"/>
    </location>
</feature>
<dbReference type="PANTHER" id="PTHR24327">
    <property type="entry name" value="HOMEOBOX PROTEIN"/>
    <property type="match status" value="1"/>
</dbReference>
<dbReference type="InterPro" id="IPR050460">
    <property type="entry name" value="Distal-less_Homeobox_TF"/>
</dbReference>
<comment type="subcellular location">
    <subcellularLocation>
        <location evidence="4 5">Nucleus</location>
    </subcellularLocation>
</comment>
<organism evidence="8 9">
    <name type="scientific">Ilyodon furcidens</name>
    <name type="common">goldbreast splitfin</name>
    <dbReference type="NCBI Taxonomy" id="33524"/>
    <lineage>
        <taxon>Eukaryota</taxon>
        <taxon>Metazoa</taxon>
        <taxon>Chordata</taxon>
        <taxon>Craniata</taxon>
        <taxon>Vertebrata</taxon>
        <taxon>Euteleostomi</taxon>
        <taxon>Actinopterygii</taxon>
        <taxon>Neopterygii</taxon>
        <taxon>Teleostei</taxon>
        <taxon>Neoteleostei</taxon>
        <taxon>Acanthomorphata</taxon>
        <taxon>Ovalentaria</taxon>
        <taxon>Atherinomorphae</taxon>
        <taxon>Cyprinodontiformes</taxon>
        <taxon>Goodeidae</taxon>
        <taxon>Ilyodon</taxon>
    </lineage>
</organism>
<dbReference type="Gene3D" id="1.10.10.60">
    <property type="entry name" value="Homeodomain-like"/>
    <property type="match status" value="1"/>
</dbReference>
<evidence type="ECO:0000256" key="5">
    <source>
        <dbReference type="RuleBase" id="RU000682"/>
    </source>
</evidence>
<dbReference type="CDD" id="cd00086">
    <property type="entry name" value="homeodomain"/>
    <property type="match status" value="1"/>
</dbReference>
<dbReference type="PROSITE" id="PS00027">
    <property type="entry name" value="HOMEOBOX_1"/>
    <property type="match status" value="1"/>
</dbReference>
<keyword evidence="3 4" id="KW-0539">Nucleus</keyword>
<dbReference type="Pfam" id="PF00046">
    <property type="entry name" value="Homeodomain"/>
    <property type="match status" value="1"/>
</dbReference>
<evidence type="ECO:0000256" key="1">
    <source>
        <dbReference type="ARBA" id="ARBA00023125"/>
    </source>
</evidence>
<dbReference type="SUPFAM" id="SSF46689">
    <property type="entry name" value="Homeodomain-like"/>
    <property type="match status" value="1"/>
</dbReference>
<dbReference type="InterPro" id="IPR009057">
    <property type="entry name" value="Homeodomain-like_sf"/>
</dbReference>
<name>A0ABV0SSM0_9TELE</name>
<evidence type="ECO:0000256" key="2">
    <source>
        <dbReference type="ARBA" id="ARBA00023155"/>
    </source>
</evidence>
<gene>
    <name evidence="8" type="ORF">ILYODFUR_028958</name>
</gene>
<feature type="compositionally biased region" description="Basic and acidic residues" evidence="6">
    <location>
        <begin position="126"/>
        <end position="138"/>
    </location>
</feature>
<comment type="caution">
    <text evidence="8">The sequence shown here is derived from an EMBL/GenBank/DDBJ whole genome shotgun (WGS) entry which is preliminary data.</text>
</comment>
<reference evidence="8 9" key="1">
    <citation type="submission" date="2021-06" db="EMBL/GenBank/DDBJ databases">
        <authorList>
            <person name="Palmer J.M."/>
        </authorList>
    </citation>
    <scope>NUCLEOTIDE SEQUENCE [LARGE SCALE GENOMIC DNA]</scope>
    <source>
        <strain evidence="9">if_2019</strain>
        <tissue evidence="8">Muscle</tissue>
    </source>
</reference>
<dbReference type="Proteomes" id="UP001482620">
    <property type="component" value="Unassembled WGS sequence"/>
</dbReference>
<keyword evidence="2 4" id="KW-0371">Homeobox</keyword>
<evidence type="ECO:0000259" key="7">
    <source>
        <dbReference type="PROSITE" id="PS50071"/>
    </source>
</evidence>